<sequence length="84" mass="9125">MEAKGQDMAVIDAGGTVLFVSAQSASLYKVKLVESVLGERFIAQLPEKLIDDKAYNSHPLGQVLSQQGIEMIALYRGIGKDIRC</sequence>
<protein>
    <recommendedName>
        <fullName evidence="3">Transposase DDE domain-containing protein</fullName>
    </recommendedName>
</protein>
<evidence type="ECO:0008006" key="3">
    <source>
        <dbReference type="Google" id="ProtNLM"/>
    </source>
</evidence>
<dbReference type="Proteomes" id="UP000198432">
    <property type="component" value="Unassembled WGS sequence"/>
</dbReference>
<evidence type="ECO:0000313" key="1">
    <source>
        <dbReference type="EMBL" id="SNT13045.1"/>
    </source>
</evidence>
<name>A0A239K4H0_9BACT</name>
<gene>
    <name evidence="1" type="ORF">SAMN06296052_12620</name>
</gene>
<dbReference type="AlphaFoldDB" id="A0A239K4H0"/>
<dbReference type="EMBL" id="FZOQ01000026">
    <property type="protein sequence ID" value="SNT13045.1"/>
    <property type="molecule type" value="Genomic_DNA"/>
</dbReference>
<keyword evidence="2" id="KW-1185">Reference proteome</keyword>
<proteinExistence type="predicted"/>
<evidence type="ECO:0000313" key="2">
    <source>
        <dbReference type="Proteomes" id="UP000198432"/>
    </source>
</evidence>
<reference evidence="2" key="1">
    <citation type="submission" date="2017-06" db="EMBL/GenBank/DDBJ databases">
        <authorList>
            <person name="Varghese N."/>
            <person name="Submissions S."/>
        </authorList>
    </citation>
    <scope>NUCLEOTIDE SEQUENCE [LARGE SCALE GENOMIC DNA]</scope>
    <source>
        <strain evidence="2">NKM1</strain>
    </source>
</reference>
<organism evidence="1 2">
    <name type="scientific">Pontibacter ummariensis</name>
    <dbReference type="NCBI Taxonomy" id="1610492"/>
    <lineage>
        <taxon>Bacteria</taxon>
        <taxon>Pseudomonadati</taxon>
        <taxon>Bacteroidota</taxon>
        <taxon>Cytophagia</taxon>
        <taxon>Cytophagales</taxon>
        <taxon>Hymenobacteraceae</taxon>
        <taxon>Pontibacter</taxon>
    </lineage>
</organism>
<accession>A0A239K4H0</accession>